<dbReference type="RefSeq" id="WP_344701601.1">
    <property type="nucleotide sequence ID" value="NZ_BAABCK010000014.1"/>
</dbReference>
<evidence type="ECO:0000313" key="3">
    <source>
        <dbReference type="Proteomes" id="UP001500920"/>
    </source>
</evidence>
<dbReference type="Pfam" id="PF19700">
    <property type="entry name" value="DUF6198"/>
    <property type="match status" value="1"/>
</dbReference>
<accession>A0ABP7EJ57</accession>
<comment type="caution">
    <text evidence="2">The sequence shown here is derived from an EMBL/GenBank/DDBJ whole genome shotgun (WGS) entry which is preliminary data.</text>
</comment>
<dbReference type="PANTHER" id="PTHR40078">
    <property type="entry name" value="INTEGRAL MEMBRANE PROTEIN-RELATED"/>
    <property type="match status" value="1"/>
</dbReference>
<reference evidence="3" key="1">
    <citation type="journal article" date="2019" name="Int. J. Syst. Evol. Microbiol.">
        <title>The Global Catalogue of Microorganisms (GCM) 10K type strain sequencing project: providing services to taxonomists for standard genome sequencing and annotation.</title>
        <authorList>
            <consortium name="The Broad Institute Genomics Platform"/>
            <consortium name="The Broad Institute Genome Sequencing Center for Infectious Disease"/>
            <person name="Wu L."/>
            <person name="Ma J."/>
        </authorList>
    </citation>
    <scope>NUCLEOTIDE SEQUENCE [LARGE SCALE GENOMIC DNA]</scope>
    <source>
        <strain evidence="3">JCM 16981</strain>
    </source>
</reference>
<dbReference type="Proteomes" id="UP001500920">
    <property type="component" value="Unassembled WGS sequence"/>
</dbReference>
<feature type="transmembrane region" description="Helical" evidence="1">
    <location>
        <begin position="162"/>
        <end position="186"/>
    </location>
</feature>
<feature type="transmembrane region" description="Helical" evidence="1">
    <location>
        <begin position="9"/>
        <end position="27"/>
    </location>
</feature>
<keyword evidence="1" id="KW-0472">Membrane</keyword>
<dbReference type="PANTHER" id="PTHR40078:SF1">
    <property type="entry name" value="INTEGRAL MEMBRANE PROTEIN"/>
    <property type="match status" value="1"/>
</dbReference>
<keyword evidence="3" id="KW-1185">Reference proteome</keyword>
<gene>
    <name evidence="2" type="ORF">GCM10022378_07600</name>
</gene>
<evidence type="ECO:0000313" key="2">
    <source>
        <dbReference type="EMBL" id="GAA3719973.1"/>
    </source>
</evidence>
<organism evidence="2 3">
    <name type="scientific">Salinicoccus jeotgali</name>
    <dbReference type="NCBI Taxonomy" id="381634"/>
    <lineage>
        <taxon>Bacteria</taxon>
        <taxon>Bacillati</taxon>
        <taxon>Bacillota</taxon>
        <taxon>Bacilli</taxon>
        <taxon>Bacillales</taxon>
        <taxon>Staphylococcaceae</taxon>
        <taxon>Salinicoccus</taxon>
    </lineage>
</organism>
<proteinExistence type="predicted"/>
<protein>
    <submittedName>
        <fullName evidence="2">YitT family protein</fullName>
    </submittedName>
</protein>
<evidence type="ECO:0000256" key="1">
    <source>
        <dbReference type="SAM" id="Phobius"/>
    </source>
</evidence>
<feature type="transmembrane region" description="Helical" evidence="1">
    <location>
        <begin position="77"/>
        <end position="97"/>
    </location>
</feature>
<feature type="transmembrane region" description="Helical" evidence="1">
    <location>
        <begin position="47"/>
        <end position="70"/>
    </location>
</feature>
<keyword evidence="1" id="KW-0812">Transmembrane</keyword>
<keyword evidence="1" id="KW-1133">Transmembrane helix</keyword>
<sequence length="212" mass="23625">MKTNIMKRWIFYMMGLVILALGVTLTIKGHLLGLGSWDVFHYGLWQTFGLTIGSWSIIVGAVIVIFTAVMTREWPRLGVYVNMLSIGIFIDFFNWLLPNFEGWTQHTIVFSIGLLVMSFGVAFYITPNLGAGPRDSLMLLMVDKFGLKISVARNIMEFSAAVGGYLLGGPVFIGTLVIVFGLGKLIEAWLPLTRRLMVLFLGAEDKNIIKVI</sequence>
<dbReference type="InterPro" id="IPR038750">
    <property type="entry name" value="YczE/YyaS-like"/>
</dbReference>
<name>A0ABP7EJ57_9STAP</name>
<feature type="transmembrane region" description="Helical" evidence="1">
    <location>
        <begin position="103"/>
        <end position="125"/>
    </location>
</feature>
<dbReference type="EMBL" id="BAABCK010000014">
    <property type="protein sequence ID" value="GAA3719973.1"/>
    <property type="molecule type" value="Genomic_DNA"/>
</dbReference>